<protein>
    <recommendedName>
        <fullName evidence="2">KH homology domain-containing protein 4</fullName>
    </recommendedName>
    <alternativeName>
        <fullName evidence="3">Brings lots of money 7</fullName>
    </alternativeName>
</protein>
<dbReference type="GO" id="GO:0003723">
    <property type="term" value="F:RNA binding"/>
    <property type="evidence" value="ECO:0007669"/>
    <property type="project" value="InterPro"/>
</dbReference>
<organism evidence="7">
    <name type="scientific">Rhipicephalus zambeziensis</name>
    <dbReference type="NCBI Taxonomy" id="60191"/>
    <lineage>
        <taxon>Eukaryota</taxon>
        <taxon>Metazoa</taxon>
        <taxon>Ecdysozoa</taxon>
        <taxon>Arthropoda</taxon>
        <taxon>Chelicerata</taxon>
        <taxon>Arachnida</taxon>
        <taxon>Acari</taxon>
        <taxon>Parasitiformes</taxon>
        <taxon>Ixodida</taxon>
        <taxon>Ixodoidea</taxon>
        <taxon>Ixodidae</taxon>
        <taxon>Rhipicephalinae</taxon>
        <taxon>Rhipicephalus</taxon>
        <taxon>Rhipicephalus</taxon>
    </lineage>
</organism>
<dbReference type="GO" id="GO:0005634">
    <property type="term" value="C:nucleus"/>
    <property type="evidence" value="ECO:0007669"/>
    <property type="project" value="InterPro"/>
</dbReference>
<evidence type="ECO:0000259" key="6">
    <source>
        <dbReference type="Pfam" id="PF23469"/>
    </source>
</evidence>
<dbReference type="InterPro" id="IPR056149">
    <property type="entry name" value="PRP5/DDX46/KHDC4_KH"/>
</dbReference>
<dbReference type="PANTHER" id="PTHR15744:SF0">
    <property type="entry name" value="KH HOMOLOGY DOMAIN-CONTAINING PROTEIN 4"/>
    <property type="match status" value="1"/>
</dbReference>
<dbReference type="InterPro" id="IPR055256">
    <property type="entry name" value="KH_1_KHDC4/BBP-like"/>
</dbReference>
<proteinExistence type="inferred from homology"/>
<dbReference type="Gene3D" id="3.30.1370.10">
    <property type="entry name" value="K Homology domain, type 1"/>
    <property type="match status" value="2"/>
</dbReference>
<dbReference type="SUPFAM" id="SSF54791">
    <property type="entry name" value="Eukaryotic type KH-domain (KH-domain type I)"/>
    <property type="match status" value="2"/>
</dbReference>
<evidence type="ECO:0000256" key="1">
    <source>
        <dbReference type="ARBA" id="ARBA00006093"/>
    </source>
</evidence>
<dbReference type="Pfam" id="PF23469">
    <property type="entry name" value="KH_12"/>
    <property type="match status" value="1"/>
</dbReference>
<comment type="similarity">
    <text evidence="1">Belongs to the KHDC4 family.</text>
</comment>
<feature type="domain" description="ATP-dependent RNA helicase PRP5/DDX46/KHDC4 KH" evidence="6">
    <location>
        <begin position="43"/>
        <end position="123"/>
    </location>
</feature>
<evidence type="ECO:0000259" key="5">
    <source>
        <dbReference type="Pfam" id="PF22675"/>
    </source>
</evidence>
<dbReference type="EMBL" id="GFPF01011452">
    <property type="protein sequence ID" value="MAA22598.1"/>
    <property type="molecule type" value="Transcribed_RNA"/>
</dbReference>
<dbReference type="AlphaFoldDB" id="A0A224YYA0"/>
<dbReference type="InterPro" id="IPR047889">
    <property type="entry name" value="KHDC4_KH-I_second"/>
</dbReference>
<feature type="domain" description="KHDC4/BBP-like KH-domain type I" evidence="5">
    <location>
        <begin position="180"/>
        <end position="233"/>
    </location>
</feature>
<dbReference type="CDD" id="cd22385">
    <property type="entry name" value="KH-I_KHDC4_rpt1"/>
    <property type="match status" value="1"/>
</dbReference>
<dbReference type="PANTHER" id="PTHR15744">
    <property type="entry name" value="BLOM7"/>
    <property type="match status" value="1"/>
</dbReference>
<dbReference type="CDD" id="cd22386">
    <property type="entry name" value="KH-I_KHDC4_rpt2"/>
    <property type="match status" value="1"/>
</dbReference>
<name>A0A224YYA0_9ACAR</name>
<evidence type="ECO:0000256" key="3">
    <source>
        <dbReference type="ARBA" id="ARBA00030267"/>
    </source>
</evidence>
<evidence type="ECO:0000256" key="2">
    <source>
        <dbReference type="ARBA" id="ARBA00017795"/>
    </source>
</evidence>
<reference evidence="7" key="1">
    <citation type="journal article" date="2017" name="Parasit. Vectors">
        <title>Sialotranscriptomics of Rhipicephalus zambeziensis reveals intricate expression profiles of secretory proteins and suggests tight temporal transcriptional regulation during blood-feeding.</title>
        <authorList>
            <person name="de Castro M.H."/>
            <person name="de Klerk D."/>
            <person name="Pienaar R."/>
            <person name="Rees D.J.G."/>
            <person name="Mans B.J."/>
        </authorList>
    </citation>
    <scope>NUCLEOTIDE SEQUENCE</scope>
    <source>
        <tissue evidence="7">Salivary glands</tissue>
    </source>
</reference>
<sequence>MSSKSCLAVAAEAAERVNAMLVAKGKLKINGVTGRSSGDLFTTEVEINDAPLPARNVLTKGIFQEEICRSTGAVMSTRGRYMSGMEKMNSGSGDRALYLHIQAPTVDAIEKAMARINMVIREHTKEDANFTDPTAELVQQQIAESNAMAAAAITLLTAQAAGHHYIQDKIFVGLEHAPVTYPVREKILGPGSAYIDHIKTTTGANVTLRGKGSGFLDPASGREAFEPLHIHITLTLMYRCFLQNKENYILTLAKLKENRSIKDTRFKARWAVPTPRAYGCMQSLCYTVPKRFNLLFNDDFDPFVASNKNIKHYCVGKIPTE</sequence>
<evidence type="ECO:0000313" key="7">
    <source>
        <dbReference type="EMBL" id="MAA22598.1"/>
    </source>
</evidence>
<dbReference type="Pfam" id="PF22675">
    <property type="entry name" value="KH-I_KHDC4-BBP"/>
    <property type="match status" value="1"/>
</dbReference>
<evidence type="ECO:0000256" key="4">
    <source>
        <dbReference type="ARBA" id="ARBA00045732"/>
    </source>
</evidence>
<comment type="function">
    <text evidence="4">RNA-binding protein involved in pre-mRNA splicing. Interacts with the PRP19C/Prp19 complex/NTC/Nineteen complex which is part of the spliceosome. Involved in regulating splice site selection. Binds preferentially RNA with A/C rich sequences and poly-C stretches.</text>
</comment>
<dbReference type="InterPro" id="IPR047890">
    <property type="entry name" value="KHDC4_KH-I_first"/>
</dbReference>
<dbReference type="InterPro" id="IPR036612">
    <property type="entry name" value="KH_dom_type_1_sf"/>
</dbReference>
<accession>A0A224YYA0</accession>
<dbReference type="InterPro" id="IPR031121">
    <property type="entry name" value="RIK/BLOM7"/>
</dbReference>